<dbReference type="AlphaFoldDB" id="A0A7X2Z6I8"/>
<feature type="domain" description="Metallo-beta-lactamase" evidence="4">
    <location>
        <begin position="21"/>
        <end position="205"/>
    </location>
</feature>
<proteinExistence type="predicted"/>
<dbReference type="EMBL" id="WNZX01000001">
    <property type="protein sequence ID" value="MUG69231.1"/>
    <property type="molecule type" value="Genomic_DNA"/>
</dbReference>
<comment type="function">
    <text evidence="2">Counteracts the endogenous Pycsar antiviral defense system. Phosphodiesterase that enables metal-dependent hydrolysis of host cyclic nucleotide Pycsar defense signals such as cCMP and cUMP.</text>
</comment>
<comment type="caution">
    <text evidence="5">The sequence shown here is derived from an EMBL/GenBank/DDBJ whole genome shotgun (WGS) entry which is preliminary data.</text>
</comment>
<dbReference type="InterPro" id="IPR050855">
    <property type="entry name" value="NDM-1-like"/>
</dbReference>
<dbReference type="PANTHER" id="PTHR42951">
    <property type="entry name" value="METALLO-BETA-LACTAMASE DOMAIN-CONTAINING"/>
    <property type="match status" value="1"/>
</dbReference>
<dbReference type="CDD" id="cd07721">
    <property type="entry name" value="yflN-like_MBL-fold"/>
    <property type="match status" value="1"/>
</dbReference>
<dbReference type="PANTHER" id="PTHR42951:SF15">
    <property type="entry name" value="METALLO-BETA-LACTAMASE SUPERFAMILY PROTEIN"/>
    <property type="match status" value="1"/>
</dbReference>
<dbReference type="SMART" id="SM00849">
    <property type="entry name" value="Lactamase_B"/>
    <property type="match status" value="1"/>
</dbReference>
<dbReference type="GO" id="GO:0016787">
    <property type="term" value="F:hydrolase activity"/>
    <property type="evidence" value="ECO:0007669"/>
    <property type="project" value="UniProtKB-KW"/>
</dbReference>
<evidence type="ECO:0000313" key="5">
    <source>
        <dbReference type="EMBL" id="MUG69231.1"/>
    </source>
</evidence>
<keyword evidence="6" id="KW-1185">Reference proteome</keyword>
<evidence type="ECO:0000259" key="4">
    <source>
        <dbReference type="SMART" id="SM00849"/>
    </source>
</evidence>
<evidence type="ECO:0000256" key="3">
    <source>
        <dbReference type="ARBA" id="ARBA00048505"/>
    </source>
</evidence>
<protein>
    <submittedName>
        <fullName evidence="5">MBL fold metallo-hydrolase</fullName>
    </submittedName>
</protein>
<dbReference type="InterPro" id="IPR036866">
    <property type="entry name" value="RibonucZ/Hydroxyglut_hydro"/>
</dbReference>
<dbReference type="SUPFAM" id="SSF56281">
    <property type="entry name" value="Metallo-hydrolase/oxidoreductase"/>
    <property type="match status" value="1"/>
</dbReference>
<keyword evidence="5" id="KW-0378">Hydrolase</keyword>
<reference evidence="5 6" key="1">
    <citation type="submission" date="2019-11" db="EMBL/GenBank/DDBJ databases">
        <title>Draft genome sequences of five Paenibacillus species of dairy origin.</title>
        <authorList>
            <person name="Olajide A.M."/>
            <person name="Chen S."/>
            <person name="Lapointe G."/>
        </authorList>
    </citation>
    <scope>NUCLEOTIDE SEQUENCE [LARGE SCALE GENOMIC DNA]</scope>
    <source>
        <strain evidence="5 6">2CS3</strain>
    </source>
</reference>
<dbReference type="Proteomes" id="UP000450917">
    <property type="component" value="Unassembled WGS sequence"/>
</dbReference>
<evidence type="ECO:0000256" key="2">
    <source>
        <dbReference type="ARBA" id="ARBA00034301"/>
    </source>
</evidence>
<sequence length="223" mass="24249">MQAAGLAALDLTMVFGGDRKIIHPALIWDEQDVILVDTGTPGQLEAIRNEMEKLGVPFRKLTKIIVTHQDLDHIGSLPELLGAADHKIEVLAHEMTKPYLEGDKRLIRLPAAAPAPAAKVDTVLKDGEVLPYCGGITVISTPGHTPDHTSFYVHAYRTLLAGDAAIAVQGRLLGPAQQHTLDMDEAIRSLSKLLSYDIETVVCYHGGICRHEVKQRLAMLANT</sequence>
<accession>A0A7X2Z6I8</accession>
<comment type="catalytic activity">
    <reaction evidence="1">
        <text>3',5'-cyclic CMP + H2O = CMP + H(+)</text>
        <dbReference type="Rhea" id="RHEA:72675"/>
        <dbReference type="ChEBI" id="CHEBI:15377"/>
        <dbReference type="ChEBI" id="CHEBI:15378"/>
        <dbReference type="ChEBI" id="CHEBI:58003"/>
        <dbReference type="ChEBI" id="CHEBI:60377"/>
    </reaction>
    <physiologicalReaction direction="left-to-right" evidence="1">
        <dbReference type="Rhea" id="RHEA:72676"/>
    </physiologicalReaction>
</comment>
<organism evidence="5 6">
    <name type="scientific">Paenibacillus validus</name>
    <dbReference type="NCBI Taxonomy" id="44253"/>
    <lineage>
        <taxon>Bacteria</taxon>
        <taxon>Bacillati</taxon>
        <taxon>Bacillota</taxon>
        <taxon>Bacilli</taxon>
        <taxon>Bacillales</taxon>
        <taxon>Paenibacillaceae</taxon>
        <taxon>Paenibacillus</taxon>
    </lineage>
</organism>
<name>A0A7X2Z6I8_9BACL</name>
<dbReference type="InterPro" id="IPR001279">
    <property type="entry name" value="Metallo-B-lactamas"/>
</dbReference>
<dbReference type="Pfam" id="PF00753">
    <property type="entry name" value="Lactamase_B"/>
    <property type="match status" value="1"/>
</dbReference>
<evidence type="ECO:0000256" key="1">
    <source>
        <dbReference type="ARBA" id="ARBA00034221"/>
    </source>
</evidence>
<comment type="catalytic activity">
    <reaction evidence="3">
        <text>3',5'-cyclic UMP + H2O = UMP + H(+)</text>
        <dbReference type="Rhea" id="RHEA:70575"/>
        <dbReference type="ChEBI" id="CHEBI:15377"/>
        <dbReference type="ChEBI" id="CHEBI:15378"/>
        <dbReference type="ChEBI" id="CHEBI:57865"/>
        <dbReference type="ChEBI" id="CHEBI:184387"/>
    </reaction>
    <physiologicalReaction direction="left-to-right" evidence="3">
        <dbReference type="Rhea" id="RHEA:70576"/>
    </physiologicalReaction>
</comment>
<dbReference type="Gene3D" id="3.60.15.10">
    <property type="entry name" value="Ribonuclease Z/Hydroxyacylglutathione hydrolase-like"/>
    <property type="match status" value="1"/>
</dbReference>
<gene>
    <name evidence="5" type="ORF">GNP93_00930</name>
</gene>
<evidence type="ECO:0000313" key="6">
    <source>
        <dbReference type="Proteomes" id="UP000450917"/>
    </source>
</evidence>